<keyword evidence="2" id="KW-0210">Decarboxylase</keyword>
<dbReference type="InterPro" id="IPR004860">
    <property type="entry name" value="LAGLIDADG_dom"/>
</dbReference>
<evidence type="ECO:0000256" key="5">
    <source>
        <dbReference type="ARBA" id="ARBA00023115"/>
    </source>
</evidence>
<dbReference type="SUPFAM" id="SSF55608">
    <property type="entry name" value="Homing endonucleases"/>
    <property type="match status" value="1"/>
</dbReference>
<keyword evidence="10" id="KW-0472">Membrane</keyword>
<evidence type="ECO:0000259" key="11">
    <source>
        <dbReference type="PROSITE" id="PS50819"/>
    </source>
</evidence>
<dbReference type="Proteomes" id="UP000228909">
    <property type="component" value="Unassembled WGS sequence"/>
</dbReference>
<dbReference type="AlphaFoldDB" id="A0A2H0TJ46"/>
<dbReference type="PANTHER" id="PTHR33866:SF2">
    <property type="entry name" value="S-ADENOSYLMETHIONINE DECARBOXYLASE PROENZYME"/>
    <property type="match status" value="1"/>
</dbReference>
<dbReference type="GO" id="GO:0004519">
    <property type="term" value="F:endonuclease activity"/>
    <property type="evidence" value="ECO:0007669"/>
    <property type="project" value="InterPro"/>
</dbReference>
<organism evidence="12 13">
    <name type="scientific">Candidatus Nealsonbacteria bacterium CG10_big_fil_rev_8_21_14_0_10_37_25</name>
    <dbReference type="NCBI Taxonomy" id="1974711"/>
    <lineage>
        <taxon>Bacteria</taxon>
        <taxon>Candidatus Nealsoniibacteriota</taxon>
    </lineage>
</organism>
<keyword evidence="5" id="KW-0620">Polyamine biosynthesis</keyword>
<keyword evidence="6" id="KW-0865">Zymogen</keyword>
<dbReference type="GO" id="GO:0008295">
    <property type="term" value="P:spermidine biosynthetic process"/>
    <property type="evidence" value="ECO:0007669"/>
    <property type="project" value="UniProtKB-KW"/>
</dbReference>
<dbReference type="InterPro" id="IPR036390">
    <property type="entry name" value="WH_DNA-bd_sf"/>
</dbReference>
<evidence type="ECO:0000256" key="1">
    <source>
        <dbReference type="ARBA" id="ARBA00001928"/>
    </source>
</evidence>
<keyword evidence="3" id="KW-0068">Autocatalytic cleavage</keyword>
<dbReference type="InterPro" id="IPR004042">
    <property type="entry name" value="Intein_endonuc_central"/>
</dbReference>
<dbReference type="InterPro" id="IPR003826">
    <property type="entry name" value="AdoMetDC_fam_prok"/>
</dbReference>
<dbReference type="EMBL" id="PFCK01000051">
    <property type="protein sequence ID" value="PIR71580.1"/>
    <property type="molecule type" value="Genomic_DNA"/>
</dbReference>
<dbReference type="InterPro" id="IPR011991">
    <property type="entry name" value="ArsR-like_HTH"/>
</dbReference>
<evidence type="ECO:0000313" key="13">
    <source>
        <dbReference type="Proteomes" id="UP000228909"/>
    </source>
</evidence>
<evidence type="ECO:0000256" key="7">
    <source>
        <dbReference type="ARBA" id="ARBA00023239"/>
    </source>
</evidence>
<comment type="cofactor">
    <cofactor evidence="1">
        <name>pyruvate</name>
        <dbReference type="ChEBI" id="CHEBI:15361"/>
    </cofactor>
</comment>
<dbReference type="InterPro" id="IPR036388">
    <property type="entry name" value="WH-like_DNA-bd_sf"/>
</dbReference>
<dbReference type="GO" id="GO:0005829">
    <property type="term" value="C:cytosol"/>
    <property type="evidence" value="ECO:0007669"/>
    <property type="project" value="TreeGrafter"/>
</dbReference>
<evidence type="ECO:0000256" key="10">
    <source>
        <dbReference type="SAM" id="Phobius"/>
    </source>
</evidence>
<dbReference type="Gene3D" id="3.60.90.10">
    <property type="entry name" value="S-adenosylmethionine decarboxylase"/>
    <property type="match status" value="1"/>
</dbReference>
<dbReference type="Gene3D" id="1.10.10.10">
    <property type="entry name" value="Winged helix-like DNA-binding domain superfamily/Winged helix DNA-binding domain"/>
    <property type="match status" value="1"/>
</dbReference>
<evidence type="ECO:0000256" key="8">
    <source>
        <dbReference type="ARBA" id="ARBA00023270"/>
    </source>
</evidence>
<evidence type="ECO:0000256" key="9">
    <source>
        <dbReference type="ARBA" id="ARBA00023317"/>
    </source>
</evidence>
<evidence type="ECO:0000256" key="6">
    <source>
        <dbReference type="ARBA" id="ARBA00023145"/>
    </source>
</evidence>
<evidence type="ECO:0000256" key="2">
    <source>
        <dbReference type="ARBA" id="ARBA00022793"/>
    </source>
</evidence>
<feature type="domain" description="DOD-type homing endonuclease" evidence="11">
    <location>
        <begin position="184"/>
        <end position="339"/>
    </location>
</feature>
<accession>A0A2H0TJ46</accession>
<keyword evidence="10" id="KW-1133">Transmembrane helix</keyword>
<dbReference type="CDD" id="cd00090">
    <property type="entry name" value="HTH_ARSR"/>
    <property type="match status" value="1"/>
</dbReference>
<dbReference type="InterPro" id="IPR027434">
    <property type="entry name" value="Homing_endonucl"/>
</dbReference>
<evidence type="ECO:0000256" key="4">
    <source>
        <dbReference type="ARBA" id="ARBA00023066"/>
    </source>
</evidence>
<keyword evidence="8" id="KW-0704">Schiff base</keyword>
<dbReference type="InterPro" id="IPR016067">
    <property type="entry name" value="S-AdoMet_deCO2ase_core"/>
</dbReference>
<dbReference type="PANTHER" id="PTHR33866">
    <property type="entry name" value="S-ADENOSYLMETHIONINE DECARBOXYLASE PROENZYME"/>
    <property type="match status" value="1"/>
</dbReference>
<proteinExistence type="predicted"/>
<dbReference type="GO" id="GO:0004014">
    <property type="term" value="F:adenosylmethionine decarboxylase activity"/>
    <property type="evidence" value="ECO:0007669"/>
    <property type="project" value="InterPro"/>
</dbReference>
<keyword evidence="7" id="KW-0456">Lyase</keyword>
<sequence length="492" mass="57086">MVRKTKRSIQWVVKPNQKKLTEVINYNNYLTFDIVLYGCDASLLSNKKFLALTIFSSILEGRMGLLDFLLHKFKGGGEGITAMAILGSSHLAVSTFPEFGTLTIDLQTCSGSPFNLFHTFLRNFKPSHYEYTLLPTLTYLKNKKEEIIINDELIQDDGLKKWLKQKKLFLLSTSSQKFLTLTYLLGFIFGDGCLSKDFNSILVYQKDGNELEILQKHLKDIGIDSEIRLRMSKAKKEVYELSINNRKFAKFMYLLGAPRGKKTEQILTLPNWIKKVDKSVKAFFLSSLFLSELTKPKFYLGRGATNTYIKFELATQKKYEKNLINFLGEVAKIAKEFNIKSNSITKQEEYKSQTGKKVKYAINFSVSNINFIRLQALLSLSKIYPFKLMDLNFNFSPDIKLSKYQKKSEYEKIIKFLIKSNPGFTTKELARKVRMPRQNMEKWLKRLESAGIVINHKNGYSLNNERNARYNFWQLKFQPEKVEIKEIKRGLL</sequence>
<dbReference type="PROSITE" id="PS50819">
    <property type="entry name" value="INTEIN_ENDONUCLEASE"/>
    <property type="match status" value="1"/>
</dbReference>
<dbReference type="Pfam" id="PF14528">
    <property type="entry name" value="LAGLIDADG_3"/>
    <property type="match status" value="1"/>
</dbReference>
<keyword evidence="10" id="KW-0812">Transmembrane</keyword>
<comment type="caution">
    <text evidence="12">The sequence shown here is derived from an EMBL/GenBank/DDBJ whole genome shotgun (WGS) entry which is preliminary data.</text>
</comment>
<dbReference type="Gene3D" id="3.10.28.10">
    <property type="entry name" value="Homing endonucleases"/>
    <property type="match status" value="1"/>
</dbReference>
<evidence type="ECO:0000256" key="3">
    <source>
        <dbReference type="ARBA" id="ARBA00022813"/>
    </source>
</evidence>
<dbReference type="SUPFAM" id="SSF46785">
    <property type="entry name" value="Winged helix' DNA-binding domain"/>
    <property type="match status" value="1"/>
</dbReference>
<keyword evidence="4" id="KW-0745">Spermidine biosynthesis</keyword>
<protein>
    <recommendedName>
        <fullName evidence="11">DOD-type homing endonuclease domain-containing protein</fullName>
    </recommendedName>
</protein>
<reference evidence="13" key="1">
    <citation type="submission" date="2017-09" db="EMBL/GenBank/DDBJ databases">
        <title>Depth-based differentiation of microbial function through sediment-hosted aquifers and enrichment of novel symbionts in the deep terrestrial subsurface.</title>
        <authorList>
            <person name="Probst A.J."/>
            <person name="Ladd B."/>
            <person name="Jarett J.K."/>
            <person name="Geller-Mcgrath D.E."/>
            <person name="Sieber C.M.K."/>
            <person name="Emerson J.B."/>
            <person name="Anantharaman K."/>
            <person name="Thomas B.C."/>
            <person name="Malmstrom R."/>
            <person name="Stieglmeier M."/>
            <person name="Klingl A."/>
            <person name="Woyke T."/>
            <person name="Ryan C.M."/>
            <person name="Banfield J.F."/>
        </authorList>
    </citation>
    <scope>NUCLEOTIDE SEQUENCE [LARGE SCALE GENOMIC DNA]</scope>
</reference>
<keyword evidence="9" id="KW-0670">Pyruvate</keyword>
<dbReference type="SUPFAM" id="SSF56276">
    <property type="entry name" value="S-adenosylmethionine decarboxylase"/>
    <property type="match status" value="1"/>
</dbReference>
<dbReference type="Pfam" id="PF02675">
    <property type="entry name" value="AdoMet_dc"/>
    <property type="match status" value="1"/>
</dbReference>
<gene>
    <name evidence="12" type="ORF">COU43_01835</name>
</gene>
<feature type="transmembrane region" description="Helical" evidence="10">
    <location>
        <begin position="168"/>
        <end position="189"/>
    </location>
</feature>
<evidence type="ECO:0000313" key="12">
    <source>
        <dbReference type="EMBL" id="PIR71580.1"/>
    </source>
</evidence>
<name>A0A2H0TJ46_9BACT</name>